<reference evidence="1" key="1">
    <citation type="journal article" date="2021" name="Mol. Ecol. Resour.">
        <title>Apolygus lucorum genome provides insights into omnivorousness and mesophyll feeding.</title>
        <authorList>
            <person name="Liu Y."/>
            <person name="Liu H."/>
            <person name="Wang H."/>
            <person name="Huang T."/>
            <person name="Liu B."/>
            <person name="Yang B."/>
            <person name="Yin L."/>
            <person name="Li B."/>
            <person name="Zhang Y."/>
            <person name="Zhang S."/>
            <person name="Jiang F."/>
            <person name="Zhang X."/>
            <person name="Ren Y."/>
            <person name="Wang B."/>
            <person name="Wang S."/>
            <person name="Lu Y."/>
            <person name="Wu K."/>
            <person name="Fan W."/>
            <person name="Wang G."/>
        </authorList>
    </citation>
    <scope>NUCLEOTIDE SEQUENCE</scope>
    <source>
        <strain evidence="1">12Hb</strain>
    </source>
</reference>
<organism evidence="1 2">
    <name type="scientific">Apolygus lucorum</name>
    <name type="common">Small green plant bug</name>
    <name type="synonym">Lygocoris lucorum</name>
    <dbReference type="NCBI Taxonomy" id="248454"/>
    <lineage>
        <taxon>Eukaryota</taxon>
        <taxon>Metazoa</taxon>
        <taxon>Ecdysozoa</taxon>
        <taxon>Arthropoda</taxon>
        <taxon>Hexapoda</taxon>
        <taxon>Insecta</taxon>
        <taxon>Pterygota</taxon>
        <taxon>Neoptera</taxon>
        <taxon>Paraneoptera</taxon>
        <taxon>Hemiptera</taxon>
        <taxon>Heteroptera</taxon>
        <taxon>Panheteroptera</taxon>
        <taxon>Cimicomorpha</taxon>
        <taxon>Miridae</taxon>
        <taxon>Mirini</taxon>
        <taxon>Apolygus</taxon>
    </lineage>
</organism>
<dbReference type="EMBL" id="WIXP02000003">
    <property type="protein sequence ID" value="KAF6213996.1"/>
    <property type="molecule type" value="Genomic_DNA"/>
</dbReference>
<name>A0A6A4K8N4_APOLU</name>
<accession>A0A6A4K8N4</accession>
<comment type="caution">
    <text evidence="1">The sequence shown here is derived from an EMBL/GenBank/DDBJ whole genome shotgun (WGS) entry which is preliminary data.</text>
</comment>
<protein>
    <submittedName>
        <fullName evidence="1">Uncharacterized protein</fullName>
    </submittedName>
</protein>
<proteinExistence type="predicted"/>
<evidence type="ECO:0000313" key="2">
    <source>
        <dbReference type="Proteomes" id="UP000466442"/>
    </source>
</evidence>
<dbReference type="Proteomes" id="UP000466442">
    <property type="component" value="Unassembled WGS sequence"/>
</dbReference>
<dbReference type="AlphaFoldDB" id="A0A6A4K8N4"/>
<keyword evidence="2" id="KW-1185">Reference proteome</keyword>
<evidence type="ECO:0000313" key="1">
    <source>
        <dbReference type="EMBL" id="KAF6213996.1"/>
    </source>
</evidence>
<sequence length="110" mass="12149">MMKLSLLVGIAACVGFAPTGSEAGKYIDKNPLKITPELMKELKRFLAMSGHKDVIPVKILSATKQEYSSPFSTASYDFQFVNSINEPCDYEWELMRGGNVRTISGSCYEG</sequence>
<gene>
    <name evidence="1" type="ORF">GE061_011725</name>
</gene>